<dbReference type="EMBL" id="JAAMPC010000002">
    <property type="protein sequence ID" value="KAG2327884.1"/>
    <property type="molecule type" value="Genomic_DNA"/>
</dbReference>
<feature type="region of interest" description="Disordered" evidence="1">
    <location>
        <begin position="1"/>
        <end position="69"/>
    </location>
</feature>
<feature type="compositionally biased region" description="Polar residues" evidence="1">
    <location>
        <begin position="20"/>
        <end position="36"/>
    </location>
</feature>
<accession>A0A8X7WC17</accession>
<proteinExistence type="predicted"/>
<dbReference type="Proteomes" id="UP000886595">
    <property type="component" value="Unassembled WGS sequence"/>
</dbReference>
<protein>
    <submittedName>
        <fullName evidence="2">Uncharacterized protein</fullName>
    </submittedName>
</protein>
<feature type="compositionally biased region" description="Polar residues" evidence="1">
    <location>
        <begin position="55"/>
        <end position="66"/>
    </location>
</feature>
<sequence length="151" mass="16595">MQFNTGTTSQNEKVDGSLPNMVNEQGDDQSCPTSGANPPLPAGGNNHPNKRKRTTSNIGSSSSELSTVMRERSDAIKLAACEMSSALTSDVTMASRRLHQISEIEFGSSFYWDATTLLSANETVRRWLIGISENDHALRYLEHVIGRKHNE</sequence>
<gene>
    <name evidence="2" type="ORF">Bca52824_010612</name>
</gene>
<evidence type="ECO:0000256" key="1">
    <source>
        <dbReference type="SAM" id="MobiDB-lite"/>
    </source>
</evidence>
<keyword evidence="3" id="KW-1185">Reference proteome</keyword>
<evidence type="ECO:0000313" key="2">
    <source>
        <dbReference type="EMBL" id="KAG2327884.1"/>
    </source>
</evidence>
<name>A0A8X7WC17_BRACI</name>
<evidence type="ECO:0000313" key="3">
    <source>
        <dbReference type="Proteomes" id="UP000886595"/>
    </source>
</evidence>
<comment type="caution">
    <text evidence="2">The sequence shown here is derived from an EMBL/GenBank/DDBJ whole genome shotgun (WGS) entry which is preliminary data.</text>
</comment>
<reference evidence="2 3" key="1">
    <citation type="submission" date="2020-02" db="EMBL/GenBank/DDBJ databases">
        <authorList>
            <person name="Ma Q."/>
            <person name="Huang Y."/>
            <person name="Song X."/>
            <person name="Pei D."/>
        </authorList>
    </citation>
    <scope>NUCLEOTIDE SEQUENCE [LARGE SCALE GENOMIC DNA]</scope>
    <source>
        <strain evidence="2">Sxm20200214</strain>
        <tissue evidence="2">Leaf</tissue>
    </source>
</reference>
<organism evidence="2 3">
    <name type="scientific">Brassica carinata</name>
    <name type="common">Ethiopian mustard</name>
    <name type="synonym">Abyssinian cabbage</name>
    <dbReference type="NCBI Taxonomy" id="52824"/>
    <lineage>
        <taxon>Eukaryota</taxon>
        <taxon>Viridiplantae</taxon>
        <taxon>Streptophyta</taxon>
        <taxon>Embryophyta</taxon>
        <taxon>Tracheophyta</taxon>
        <taxon>Spermatophyta</taxon>
        <taxon>Magnoliopsida</taxon>
        <taxon>eudicotyledons</taxon>
        <taxon>Gunneridae</taxon>
        <taxon>Pentapetalae</taxon>
        <taxon>rosids</taxon>
        <taxon>malvids</taxon>
        <taxon>Brassicales</taxon>
        <taxon>Brassicaceae</taxon>
        <taxon>Brassiceae</taxon>
        <taxon>Brassica</taxon>
    </lineage>
</organism>
<feature type="compositionally biased region" description="Polar residues" evidence="1">
    <location>
        <begin position="1"/>
        <end position="11"/>
    </location>
</feature>
<dbReference type="AlphaFoldDB" id="A0A8X7WC17"/>